<evidence type="ECO:0008006" key="4">
    <source>
        <dbReference type="Google" id="ProtNLM"/>
    </source>
</evidence>
<feature type="signal peptide" evidence="1">
    <location>
        <begin position="1"/>
        <end position="20"/>
    </location>
</feature>
<sequence length="357" mass="38141">MKKHVPIVLAAWLVSGFAAAGGLDFNQAVRAALVNSPVLESHYREWGVSGAGLAQGGVAKSAGDELPPDTFGGVLALQARDLAGLDAGRRRSAEAFAKSLAAVKSAYIKAVAAGQLAGVRRDALKAAEAAFSLMDGQRKAGSAASGEWLKARQELARARFESAEADAEAAAEKQRFVSQAGLGDVELADVLPELPGRLPEFGRIKADTLALDAELIDSARERDREARGKAFRPVPQRLPLSLPAKVVVPESRLAGEAALEHRMQLAEHQAETAALIGRAKALETLAEAYRKDLVPAAQGRSDETLKAYNGMLVGVYTLIETKREEFTMLEGFIKARRDLWLAWLELEAGGTQIARSR</sequence>
<evidence type="ECO:0000256" key="1">
    <source>
        <dbReference type="SAM" id="SignalP"/>
    </source>
</evidence>
<dbReference type="AlphaFoldDB" id="A0A345Y2B7"/>
<dbReference type="KEGG" id="ccah:DWG20_00725"/>
<evidence type="ECO:0000313" key="2">
    <source>
        <dbReference type="EMBL" id="AXK38069.1"/>
    </source>
</evidence>
<name>A0A345Y2B7_9NEIS</name>
<protein>
    <recommendedName>
        <fullName evidence="4">TolC family protein</fullName>
    </recommendedName>
</protein>
<evidence type="ECO:0000313" key="3">
    <source>
        <dbReference type="Proteomes" id="UP000254537"/>
    </source>
</evidence>
<organism evidence="2 3">
    <name type="scientific">Crenobacter cavernae</name>
    <dbReference type="NCBI Taxonomy" id="2290923"/>
    <lineage>
        <taxon>Bacteria</taxon>
        <taxon>Pseudomonadati</taxon>
        <taxon>Pseudomonadota</taxon>
        <taxon>Betaproteobacteria</taxon>
        <taxon>Neisseriales</taxon>
        <taxon>Neisseriaceae</taxon>
        <taxon>Crenobacter</taxon>
    </lineage>
</organism>
<accession>A0A345Y2B7</accession>
<reference evidence="2 3" key="1">
    <citation type="submission" date="2018-07" db="EMBL/GenBank/DDBJ databases">
        <title>Crenobacter cavernae sp. nov., isolated from a karst cave.</title>
        <authorList>
            <person name="Zhu H."/>
        </authorList>
    </citation>
    <scope>NUCLEOTIDE SEQUENCE [LARGE SCALE GENOMIC DNA]</scope>
    <source>
        <strain evidence="2 3">K1W11S-77</strain>
    </source>
</reference>
<dbReference type="SUPFAM" id="SSF56954">
    <property type="entry name" value="Outer membrane efflux proteins (OEP)"/>
    <property type="match status" value="2"/>
</dbReference>
<dbReference type="OrthoDB" id="8554634at2"/>
<gene>
    <name evidence="2" type="ORF">DWG20_00725</name>
</gene>
<proteinExistence type="predicted"/>
<dbReference type="EMBL" id="CP031337">
    <property type="protein sequence ID" value="AXK38069.1"/>
    <property type="molecule type" value="Genomic_DNA"/>
</dbReference>
<dbReference type="Proteomes" id="UP000254537">
    <property type="component" value="Chromosome"/>
</dbReference>
<dbReference type="Gene3D" id="1.20.1600.10">
    <property type="entry name" value="Outer membrane efflux proteins (OEP)"/>
    <property type="match status" value="1"/>
</dbReference>
<dbReference type="RefSeq" id="WP_115431951.1">
    <property type="nucleotide sequence ID" value="NZ_CP031337.1"/>
</dbReference>
<feature type="chain" id="PRO_5016633551" description="TolC family protein" evidence="1">
    <location>
        <begin position="21"/>
        <end position="357"/>
    </location>
</feature>
<keyword evidence="1" id="KW-0732">Signal</keyword>